<name>A0A8A7K8I2_9FIRM</name>
<evidence type="ECO:0000256" key="1">
    <source>
        <dbReference type="ARBA" id="ARBA00010894"/>
    </source>
</evidence>
<dbReference type="KEGG" id="ifn:GM661_08745"/>
<protein>
    <submittedName>
        <fullName evidence="3">YggT family protein</fullName>
    </submittedName>
</protein>
<feature type="transmembrane region" description="Helical" evidence="2">
    <location>
        <begin position="6"/>
        <end position="28"/>
    </location>
</feature>
<sequence>MYLLVFLVNTTYKVIFWLILIRAILSWVRPGVHDPNWRKILSFIYSVTEPILGPIRRLIPTGNIGIDFSPLIAMFLLSILRGFIINLLYSIGSNFMF</sequence>
<dbReference type="GO" id="GO:0016020">
    <property type="term" value="C:membrane"/>
    <property type="evidence" value="ECO:0007669"/>
    <property type="project" value="InterPro"/>
</dbReference>
<evidence type="ECO:0000256" key="2">
    <source>
        <dbReference type="SAM" id="Phobius"/>
    </source>
</evidence>
<dbReference type="RefSeq" id="WP_125990009.1">
    <property type="nucleotide sequence ID" value="NZ_CP046640.1"/>
</dbReference>
<dbReference type="EMBL" id="CP046640">
    <property type="protein sequence ID" value="QTL98056.1"/>
    <property type="molecule type" value="Genomic_DNA"/>
</dbReference>
<feature type="transmembrane region" description="Helical" evidence="2">
    <location>
        <begin position="71"/>
        <end position="91"/>
    </location>
</feature>
<keyword evidence="2" id="KW-1133">Transmembrane helix</keyword>
<dbReference type="AlphaFoldDB" id="A0A8A7K8I2"/>
<evidence type="ECO:0000313" key="3">
    <source>
        <dbReference type="EMBL" id="QTL98056.1"/>
    </source>
</evidence>
<dbReference type="PANTHER" id="PTHR33219">
    <property type="entry name" value="YLMG HOMOLOG PROTEIN 2, CHLOROPLASTIC"/>
    <property type="match status" value="1"/>
</dbReference>
<dbReference type="InterPro" id="IPR003425">
    <property type="entry name" value="CCB3/YggT"/>
</dbReference>
<evidence type="ECO:0000313" key="4">
    <source>
        <dbReference type="Proteomes" id="UP000665020"/>
    </source>
</evidence>
<reference evidence="3" key="1">
    <citation type="submission" date="2019-12" db="EMBL/GenBank/DDBJ databases">
        <authorList>
            <person name="zhang j."/>
            <person name="sun C.M."/>
        </authorList>
    </citation>
    <scope>NUCLEOTIDE SEQUENCE</scope>
    <source>
        <strain evidence="3">NS-1</strain>
    </source>
</reference>
<dbReference type="Pfam" id="PF02325">
    <property type="entry name" value="CCB3_YggT"/>
    <property type="match status" value="1"/>
</dbReference>
<keyword evidence="2" id="KW-0812">Transmembrane</keyword>
<proteinExistence type="inferred from homology"/>
<organism evidence="3 4">
    <name type="scientific">Iocasia fonsfrigidae</name>
    <dbReference type="NCBI Taxonomy" id="2682810"/>
    <lineage>
        <taxon>Bacteria</taxon>
        <taxon>Bacillati</taxon>
        <taxon>Bacillota</taxon>
        <taxon>Clostridia</taxon>
        <taxon>Halanaerobiales</taxon>
        <taxon>Halanaerobiaceae</taxon>
        <taxon>Iocasia</taxon>
    </lineage>
</organism>
<accession>A0A8A7K8I2</accession>
<gene>
    <name evidence="3" type="ORF">GM661_08745</name>
</gene>
<comment type="similarity">
    <text evidence="1">Belongs to the YggT family.</text>
</comment>
<dbReference type="Proteomes" id="UP000665020">
    <property type="component" value="Chromosome"/>
</dbReference>
<keyword evidence="4" id="KW-1185">Reference proteome</keyword>
<dbReference type="PANTHER" id="PTHR33219:SF14">
    <property type="entry name" value="PROTEIN COFACTOR ASSEMBLY OF COMPLEX C SUBUNIT B CCB3, CHLOROPLASTIC-RELATED"/>
    <property type="match status" value="1"/>
</dbReference>
<keyword evidence="2" id="KW-0472">Membrane</keyword>